<dbReference type="STRING" id="171383.AKJ31_14320"/>
<gene>
    <name evidence="1" type="ORF">AKJ31_14320</name>
</gene>
<dbReference type="RefSeq" id="WP_053409795.1">
    <property type="nucleotide sequence ID" value="NZ_LHPI01000013.1"/>
</dbReference>
<reference evidence="2" key="1">
    <citation type="submission" date="2015-08" db="EMBL/GenBank/DDBJ databases">
        <title>Vibrio galatheae sp. nov., a novel member of the Vibrionaceae family isolated from the Solomon Islands.</title>
        <authorList>
            <person name="Giubergia S."/>
            <person name="Machado H."/>
            <person name="Mateiu R.V."/>
            <person name="Gram L."/>
        </authorList>
    </citation>
    <scope>NUCLEOTIDE SEQUENCE [LARGE SCALE GENOMIC DNA]</scope>
    <source>
        <strain evidence="2">DSM 19134</strain>
    </source>
</reference>
<name>A0A0M0HZ15_9VIBR</name>
<protein>
    <submittedName>
        <fullName evidence="1">Uncharacterized protein</fullName>
    </submittedName>
</protein>
<dbReference type="PATRIC" id="fig|171383.3.peg.2926"/>
<evidence type="ECO:0000313" key="1">
    <source>
        <dbReference type="EMBL" id="KOO06878.1"/>
    </source>
</evidence>
<comment type="caution">
    <text evidence="1">The sequence shown here is derived from an EMBL/GenBank/DDBJ whole genome shotgun (WGS) entry which is preliminary data.</text>
</comment>
<dbReference type="EMBL" id="LHPI01000013">
    <property type="protein sequence ID" value="KOO06878.1"/>
    <property type="molecule type" value="Genomic_DNA"/>
</dbReference>
<dbReference type="AlphaFoldDB" id="A0A0M0HZ15"/>
<accession>A0A0M0HZ15</accession>
<proteinExistence type="predicted"/>
<keyword evidence="2" id="KW-1185">Reference proteome</keyword>
<sequence>MAQPYFIPTQDQLNKMESVLGKHLIGNDFHLKNIVLEMLQYSEGETQWLSAQSKDLLLPSSEQCSRYEREVPEQLWVYTDPSVSQVLIHFTKPSCLESQHDKQDADLVIYDSETPSQPPIFESDEWAYIANLYTVQAVTVAMPSIEEYGVDMAATDTGCLEFLSEQLFLKQVDENFCPTPSNRGDDGSTTIWIELTRNRSESHLTSKE</sequence>
<organism evidence="1 2">
    <name type="scientific">Vibrio hepatarius</name>
    <dbReference type="NCBI Taxonomy" id="171383"/>
    <lineage>
        <taxon>Bacteria</taxon>
        <taxon>Pseudomonadati</taxon>
        <taxon>Pseudomonadota</taxon>
        <taxon>Gammaproteobacteria</taxon>
        <taxon>Vibrionales</taxon>
        <taxon>Vibrionaceae</taxon>
        <taxon>Vibrio</taxon>
        <taxon>Vibrio oreintalis group</taxon>
    </lineage>
</organism>
<dbReference type="Proteomes" id="UP000037530">
    <property type="component" value="Unassembled WGS sequence"/>
</dbReference>
<evidence type="ECO:0000313" key="2">
    <source>
        <dbReference type="Proteomes" id="UP000037530"/>
    </source>
</evidence>